<evidence type="ECO:0000256" key="3">
    <source>
        <dbReference type="ARBA" id="ARBA00012972"/>
    </source>
</evidence>
<evidence type="ECO:0000313" key="6">
    <source>
        <dbReference type="Proteomes" id="UP000054740"/>
    </source>
</evidence>
<dbReference type="PANTHER" id="PTHR11739">
    <property type="entry name" value="CITRATE SYNTHASE"/>
    <property type="match status" value="1"/>
</dbReference>
<evidence type="ECO:0000256" key="4">
    <source>
        <dbReference type="ARBA" id="ARBA00022679"/>
    </source>
</evidence>
<sequence>MIKTEIGYTTIDTITVRGKDLSNEILGKMDFIETMMLTILNRVPDAREKRMINLILVTACDHGLTPSAMSARLTYLGAPEAMQAAVAAGLLGAGSVFLGTTQNAAEMLIEAAKDLSDDASDEAVLECAREALARAREKKQPIYGVGHPIHVNGDPRVATLAGVSRENGYFGKHWRLMFAIERVFREERGKALPINAVGAIGAIIGDMGLDPLLARGFMLVGRAAGLIGHLYEERKEPVGQALWDLVLTQDPRNEIPVRAQKRAS</sequence>
<dbReference type="EC" id="2.3.3.16" evidence="3"/>
<dbReference type="UniPathway" id="UPA00223">
    <property type="reaction ID" value="UER00717"/>
</dbReference>
<reference evidence="6" key="1">
    <citation type="submission" date="2016-01" db="EMBL/GenBank/DDBJ databases">
        <authorList>
            <person name="Peeters C."/>
        </authorList>
    </citation>
    <scope>NUCLEOTIDE SEQUENCE [LARGE SCALE GENOMIC DNA]</scope>
</reference>
<dbReference type="InterPro" id="IPR036969">
    <property type="entry name" value="Citrate_synthase_sf"/>
</dbReference>
<proteinExistence type="inferred from homology"/>
<dbReference type="SUPFAM" id="SSF48256">
    <property type="entry name" value="Citrate synthase"/>
    <property type="match status" value="1"/>
</dbReference>
<keyword evidence="6" id="KW-1185">Reference proteome</keyword>
<comment type="similarity">
    <text evidence="2">Belongs to the citrate synthase family.</text>
</comment>
<dbReference type="RefSeq" id="WP_053571564.1">
    <property type="nucleotide sequence ID" value="NZ_FCNY02000006.1"/>
</dbReference>
<keyword evidence="4 5" id="KW-0808">Transferase</keyword>
<dbReference type="InterPro" id="IPR016143">
    <property type="entry name" value="Citrate_synth-like_sm_a-sub"/>
</dbReference>
<dbReference type="Proteomes" id="UP000054740">
    <property type="component" value="Unassembled WGS sequence"/>
</dbReference>
<dbReference type="Gene3D" id="1.10.230.10">
    <property type="entry name" value="Cytochrome P450-Terp, domain 2"/>
    <property type="match status" value="1"/>
</dbReference>
<dbReference type="NCBIfam" id="NF004868">
    <property type="entry name" value="PRK06224.1-5"/>
    <property type="match status" value="1"/>
</dbReference>
<name>A0A158GZQ0_CABCO</name>
<dbReference type="GO" id="GO:0006099">
    <property type="term" value="P:tricarboxylic acid cycle"/>
    <property type="evidence" value="ECO:0007669"/>
    <property type="project" value="UniProtKB-UniPathway"/>
</dbReference>
<dbReference type="GO" id="GO:0036440">
    <property type="term" value="F:citrate synthase activity"/>
    <property type="evidence" value="ECO:0007669"/>
    <property type="project" value="UniProtKB-EC"/>
</dbReference>
<dbReference type="Gene3D" id="1.10.580.10">
    <property type="entry name" value="Citrate Synthase, domain 1"/>
    <property type="match status" value="1"/>
</dbReference>
<evidence type="ECO:0000256" key="2">
    <source>
        <dbReference type="ARBA" id="ARBA00010566"/>
    </source>
</evidence>
<keyword evidence="5" id="KW-0012">Acyltransferase</keyword>
<dbReference type="GO" id="GO:0005975">
    <property type="term" value="P:carbohydrate metabolic process"/>
    <property type="evidence" value="ECO:0007669"/>
    <property type="project" value="TreeGrafter"/>
</dbReference>
<accession>A0A158GZQ0</accession>
<dbReference type="EMBL" id="FCNY02000006">
    <property type="protein sequence ID" value="SAL37373.1"/>
    <property type="molecule type" value="Genomic_DNA"/>
</dbReference>
<organism evidence="5 6">
    <name type="scientific">Caballeronia cordobensis</name>
    <name type="common">Burkholderia cordobensis</name>
    <dbReference type="NCBI Taxonomy" id="1353886"/>
    <lineage>
        <taxon>Bacteria</taxon>
        <taxon>Pseudomonadati</taxon>
        <taxon>Pseudomonadota</taxon>
        <taxon>Betaproteobacteria</taxon>
        <taxon>Burkholderiales</taxon>
        <taxon>Burkholderiaceae</taxon>
        <taxon>Caballeronia</taxon>
    </lineage>
</organism>
<protein>
    <recommendedName>
        <fullName evidence="3">citrate synthase (unknown stereospecificity)</fullName>
        <ecNumber evidence="3">2.3.3.16</ecNumber>
    </recommendedName>
</protein>
<evidence type="ECO:0000313" key="5">
    <source>
        <dbReference type="EMBL" id="SAL37373.1"/>
    </source>
</evidence>
<gene>
    <name evidence="5" type="primary">citZ</name>
    <name evidence="5" type="ORF">AWB70_02701</name>
</gene>
<evidence type="ECO:0000256" key="1">
    <source>
        <dbReference type="ARBA" id="ARBA00004751"/>
    </source>
</evidence>
<dbReference type="InterPro" id="IPR016142">
    <property type="entry name" value="Citrate_synth-like_lrg_a-sub"/>
</dbReference>
<dbReference type="AlphaFoldDB" id="A0A158GZQ0"/>
<dbReference type="PANTHER" id="PTHR11739:SF4">
    <property type="entry name" value="CITRATE SYNTHASE, PEROXISOMAL"/>
    <property type="match status" value="1"/>
</dbReference>
<dbReference type="CDD" id="cd06100">
    <property type="entry name" value="CCL_ACL-C"/>
    <property type="match status" value="1"/>
</dbReference>
<dbReference type="Pfam" id="PF00285">
    <property type="entry name" value="Citrate_synt"/>
    <property type="match status" value="1"/>
</dbReference>
<dbReference type="InterPro" id="IPR002020">
    <property type="entry name" value="Citrate_synthase"/>
</dbReference>
<comment type="pathway">
    <text evidence="1">Carbohydrate metabolism; tricarboxylic acid cycle; isocitrate from oxaloacetate: step 1/2.</text>
</comment>
<dbReference type="GO" id="GO:0005829">
    <property type="term" value="C:cytosol"/>
    <property type="evidence" value="ECO:0007669"/>
    <property type="project" value="TreeGrafter"/>
</dbReference>